<dbReference type="Pfam" id="PF05970">
    <property type="entry name" value="PIF1"/>
    <property type="match status" value="1"/>
</dbReference>
<dbReference type="SUPFAM" id="SSF52540">
    <property type="entry name" value="P-loop containing nucleoside triphosphate hydrolases"/>
    <property type="match status" value="1"/>
</dbReference>
<dbReference type="InterPro" id="IPR049163">
    <property type="entry name" value="Pif1-like_2B_dom"/>
</dbReference>
<comment type="similarity">
    <text evidence="1">Belongs to the helicase family.</text>
</comment>
<keyword evidence="1" id="KW-0378">Hydrolase</keyword>
<dbReference type="AlphaFoldDB" id="A0AAV6W690"/>
<gene>
    <name evidence="5" type="ORF">BUALT_Bualt17G0024800</name>
</gene>
<feature type="domain" description="DNA helicase Pif1-like 2B" evidence="4">
    <location>
        <begin position="376"/>
        <end position="420"/>
    </location>
</feature>
<keyword evidence="1" id="KW-0547">Nucleotide-binding</keyword>
<dbReference type="GO" id="GO:0006281">
    <property type="term" value="P:DNA repair"/>
    <property type="evidence" value="ECO:0007669"/>
    <property type="project" value="UniProtKB-KW"/>
</dbReference>
<dbReference type="GO" id="GO:0043139">
    <property type="term" value="F:5'-3' DNA helicase activity"/>
    <property type="evidence" value="ECO:0007669"/>
    <property type="project" value="UniProtKB-EC"/>
</dbReference>
<evidence type="ECO:0000313" key="6">
    <source>
        <dbReference type="Proteomes" id="UP000826271"/>
    </source>
</evidence>
<evidence type="ECO:0000313" key="5">
    <source>
        <dbReference type="EMBL" id="KAG8365946.1"/>
    </source>
</evidence>
<keyword evidence="1" id="KW-0233">DNA recombination</keyword>
<feature type="domain" description="DNA helicase Pif1-like DEAD-box helicase" evidence="3">
    <location>
        <begin position="250"/>
        <end position="305"/>
    </location>
</feature>
<organism evidence="5 6">
    <name type="scientific">Buddleja alternifolia</name>
    <dbReference type="NCBI Taxonomy" id="168488"/>
    <lineage>
        <taxon>Eukaryota</taxon>
        <taxon>Viridiplantae</taxon>
        <taxon>Streptophyta</taxon>
        <taxon>Embryophyta</taxon>
        <taxon>Tracheophyta</taxon>
        <taxon>Spermatophyta</taxon>
        <taxon>Magnoliopsida</taxon>
        <taxon>eudicotyledons</taxon>
        <taxon>Gunneridae</taxon>
        <taxon>Pentapetalae</taxon>
        <taxon>asterids</taxon>
        <taxon>lamiids</taxon>
        <taxon>Lamiales</taxon>
        <taxon>Scrophulariaceae</taxon>
        <taxon>Buddlejeae</taxon>
        <taxon>Buddleja</taxon>
    </lineage>
</organism>
<comment type="cofactor">
    <cofactor evidence="1">
        <name>Mg(2+)</name>
        <dbReference type="ChEBI" id="CHEBI:18420"/>
    </cofactor>
</comment>
<evidence type="ECO:0000256" key="2">
    <source>
        <dbReference type="SAM" id="MobiDB-lite"/>
    </source>
</evidence>
<proteinExistence type="inferred from homology"/>
<evidence type="ECO:0000259" key="4">
    <source>
        <dbReference type="Pfam" id="PF21530"/>
    </source>
</evidence>
<evidence type="ECO:0000259" key="3">
    <source>
        <dbReference type="Pfam" id="PF05970"/>
    </source>
</evidence>
<dbReference type="InterPro" id="IPR010285">
    <property type="entry name" value="DNA_helicase_pif1-like_DEAD"/>
</dbReference>
<keyword evidence="1" id="KW-0234">DNA repair</keyword>
<evidence type="ECO:0000256" key="1">
    <source>
        <dbReference type="RuleBase" id="RU363044"/>
    </source>
</evidence>
<keyword evidence="1" id="KW-0227">DNA damage</keyword>
<dbReference type="GO" id="GO:0005524">
    <property type="term" value="F:ATP binding"/>
    <property type="evidence" value="ECO:0007669"/>
    <property type="project" value="UniProtKB-KW"/>
</dbReference>
<dbReference type="GO" id="GO:0016787">
    <property type="term" value="F:hydrolase activity"/>
    <property type="evidence" value="ECO:0007669"/>
    <property type="project" value="UniProtKB-KW"/>
</dbReference>
<dbReference type="Pfam" id="PF21530">
    <property type="entry name" value="Pif1_2B_dom"/>
    <property type="match status" value="1"/>
</dbReference>
<dbReference type="GO" id="GO:0000723">
    <property type="term" value="P:telomere maintenance"/>
    <property type="evidence" value="ECO:0007669"/>
    <property type="project" value="InterPro"/>
</dbReference>
<dbReference type="GO" id="GO:0006310">
    <property type="term" value="P:DNA recombination"/>
    <property type="evidence" value="ECO:0007669"/>
    <property type="project" value="UniProtKB-KW"/>
</dbReference>
<feature type="region of interest" description="Disordered" evidence="2">
    <location>
        <begin position="505"/>
        <end position="526"/>
    </location>
</feature>
<reference evidence="5" key="1">
    <citation type="submission" date="2019-10" db="EMBL/GenBank/DDBJ databases">
        <authorList>
            <person name="Zhang R."/>
            <person name="Pan Y."/>
            <person name="Wang J."/>
            <person name="Ma R."/>
            <person name="Yu S."/>
        </authorList>
    </citation>
    <scope>NUCLEOTIDE SEQUENCE</scope>
    <source>
        <strain evidence="5">LA-IB0</strain>
        <tissue evidence="5">Leaf</tissue>
    </source>
</reference>
<protein>
    <recommendedName>
        <fullName evidence="1">ATP-dependent DNA helicase</fullName>
        <ecNumber evidence="1">5.6.2.3</ecNumber>
    </recommendedName>
</protein>
<dbReference type="PANTHER" id="PTHR10492:SF90">
    <property type="entry name" value="ATP-DEPENDENT DNA HELICASE"/>
    <property type="match status" value="1"/>
</dbReference>
<accession>A0AAV6W690</accession>
<sequence length="599" mass="69420">MATIVIENNVDNPQIEEGRRYRHVDEIKQYLDCRYVSAIEACWRIYEFELQKHYPTVERLEYHLPNQQFVIFNEDDHLHNVVQREDIKETMLTKWFEANQKYVEARSLTYAEFPTAWVWKRDRKERVKRKHGKCIGRMPYAHANSGESYYLRMLLYKVRGAQCFEDLRTFNGILYPTFKQACRARGLLEDDNEWHEASNWASSIKLRYMFSTMLMFSEITDPVTLWEQHWRSMVDDLEYRVRRDFKDNSMHLAALHKSELWSQCKVMHLKINMRLSAQDGSTQSLNDLHIFAEWINNVGEGKTKRMHFDDEVSNRYKDSTYLKERAILAPKNSDVDEINSIMLSMLPGEVRQFYSADTLCPGETSDLEQIMNPPKLLHSIKVSGIPNHCLELKEGAPIMFLRNLNQSLGMCNGTRLIILKMGEKVLEARIITGSHMGEEVLIPHKFDARLIEGCIYSLHNVQVIMADKKYSKSVKLMCTKNPTMAKRKGRRTIEVIQSPIRTKQPAITPTRHESTTNPPENRGTQETMEEEIEIGLEMELCAEDERERARENVVQASTMGVNPTPTPTEGVATGNNTVLACGVVVENLEGFPKNESPKS</sequence>
<dbReference type="EC" id="5.6.2.3" evidence="1"/>
<dbReference type="EMBL" id="WHWC01000017">
    <property type="protein sequence ID" value="KAG8365946.1"/>
    <property type="molecule type" value="Genomic_DNA"/>
</dbReference>
<dbReference type="PANTHER" id="PTHR10492">
    <property type="match status" value="1"/>
</dbReference>
<dbReference type="InterPro" id="IPR027417">
    <property type="entry name" value="P-loop_NTPase"/>
</dbReference>
<comment type="catalytic activity">
    <reaction evidence="1">
        <text>ATP + H2O = ADP + phosphate + H(+)</text>
        <dbReference type="Rhea" id="RHEA:13065"/>
        <dbReference type="ChEBI" id="CHEBI:15377"/>
        <dbReference type="ChEBI" id="CHEBI:15378"/>
        <dbReference type="ChEBI" id="CHEBI:30616"/>
        <dbReference type="ChEBI" id="CHEBI:43474"/>
        <dbReference type="ChEBI" id="CHEBI:456216"/>
        <dbReference type="EC" id="5.6.2.3"/>
    </reaction>
</comment>
<name>A0AAV6W690_9LAMI</name>
<dbReference type="Proteomes" id="UP000826271">
    <property type="component" value="Unassembled WGS sequence"/>
</dbReference>
<keyword evidence="1" id="KW-0067">ATP-binding</keyword>
<keyword evidence="6" id="KW-1185">Reference proteome</keyword>
<keyword evidence="1" id="KW-0347">Helicase</keyword>
<comment type="caution">
    <text evidence="5">The sequence shown here is derived from an EMBL/GenBank/DDBJ whole genome shotgun (WGS) entry which is preliminary data.</text>
</comment>